<dbReference type="RefSeq" id="WP_003985779.1">
    <property type="nucleotide sequence ID" value="NZ_CP100397.1"/>
</dbReference>
<keyword evidence="1" id="KW-0560">Oxidoreductase</keyword>
<sequence>MFLAVPGFVSAHLHVSLDGRRVVNYVQWAGEEQYEEALRRPDVREHIGQVAALAEAHDLALLRVRSVHHRNGRQA</sequence>
<organism evidence="1 2">
    <name type="scientific">Streptomyces rimosus subsp. rimosus</name>
    <dbReference type="NCBI Taxonomy" id="132474"/>
    <lineage>
        <taxon>Bacteria</taxon>
        <taxon>Bacillati</taxon>
        <taxon>Actinomycetota</taxon>
        <taxon>Actinomycetes</taxon>
        <taxon>Kitasatosporales</taxon>
        <taxon>Streptomycetaceae</taxon>
        <taxon>Streptomyces</taxon>
    </lineage>
</organism>
<dbReference type="GO" id="GO:0004497">
    <property type="term" value="F:monooxygenase activity"/>
    <property type="evidence" value="ECO:0007669"/>
    <property type="project" value="UniProtKB-KW"/>
</dbReference>
<keyword evidence="1" id="KW-0503">Monooxygenase</keyword>
<gene>
    <name evidence="1" type="primary">tcmH</name>
    <name evidence="1" type="ORF">SRIMR7_16840</name>
</gene>
<evidence type="ECO:0000313" key="1">
    <source>
        <dbReference type="EMBL" id="UNZ03829.1"/>
    </source>
</evidence>
<proteinExistence type="predicted"/>
<dbReference type="Gene3D" id="3.30.70.100">
    <property type="match status" value="1"/>
</dbReference>
<dbReference type="SUPFAM" id="SSF54909">
    <property type="entry name" value="Dimeric alpha+beta barrel"/>
    <property type="match status" value="1"/>
</dbReference>
<keyword evidence="2" id="KW-1185">Reference proteome</keyword>
<evidence type="ECO:0000313" key="2">
    <source>
        <dbReference type="Proteomes" id="UP000829494"/>
    </source>
</evidence>
<dbReference type="InterPro" id="IPR011008">
    <property type="entry name" value="Dimeric_a/b-barrel"/>
</dbReference>
<dbReference type="Proteomes" id="UP000829494">
    <property type="component" value="Chromosome"/>
</dbReference>
<reference evidence="1 2" key="1">
    <citation type="submission" date="2022-03" db="EMBL/GenBank/DDBJ databases">
        <title>Complete genome of Streptomyces rimosus ssp. rimosus R7 (=ATCC 10970).</title>
        <authorList>
            <person name="Beganovic S."/>
            <person name="Ruckert C."/>
            <person name="Busche T."/>
            <person name="Kalinowski J."/>
            <person name="Wittmann C."/>
        </authorList>
    </citation>
    <scope>NUCLEOTIDE SEQUENCE [LARGE SCALE GENOMIC DNA]</scope>
    <source>
        <strain evidence="1 2">R7</strain>
    </source>
</reference>
<dbReference type="EMBL" id="CP094298">
    <property type="protein sequence ID" value="UNZ03829.1"/>
    <property type="molecule type" value="Genomic_DNA"/>
</dbReference>
<accession>A0ABY3Z1I9</accession>
<dbReference type="EC" id="1.13.12.21" evidence="1"/>
<name>A0ABY3Z1I9_STRRM</name>
<protein>
    <submittedName>
        <fullName evidence="1">Tetracenomycin-F1 monooxygenase</fullName>
        <ecNumber evidence="1">1.13.12.21</ecNumber>
    </submittedName>
</protein>